<organism evidence="2 3">
    <name type="scientific">Arachidicoccus ginsenosidivorans</name>
    <dbReference type="NCBI Taxonomy" id="496057"/>
    <lineage>
        <taxon>Bacteria</taxon>
        <taxon>Pseudomonadati</taxon>
        <taxon>Bacteroidota</taxon>
        <taxon>Chitinophagia</taxon>
        <taxon>Chitinophagales</taxon>
        <taxon>Chitinophagaceae</taxon>
        <taxon>Arachidicoccus</taxon>
    </lineage>
</organism>
<name>A0A5B8VRQ9_9BACT</name>
<feature type="transmembrane region" description="Helical" evidence="1">
    <location>
        <begin position="52"/>
        <end position="77"/>
    </location>
</feature>
<protein>
    <submittedName>
        <fullName evidence="2">Uncharacterized protein</fullName>
    </submittedName>
</protein>
<reference evidence="2 3" key="1">
    <citation type="journal article" date="2017" name="Int. J. Syst. Evol. Microbiol.">
        <title>Arachidicoccus ginsenosidivorans sp. nov., with ginsenoside-converting activity isolated from ginseng cultivating soil.</title>
        <authorList>
            <person name="Siddiqi M.Z."/>
            <person name="Aslam Z."/>
            <person name="Im W.T."/>
        </authorList>
    </citation>
    <scope>NUCLEOTIDE SEQUENCE [LARGE SCALE GENOMIC DNA]</scope>
    <source>
        <strain evidence="2 3">Gsoil 809</strain>
    </source>
</reference>
<sequence>MVFIFNPFTKIAGGKALWIGGLFAILTLAISYFSHSAFDGVIDFHVAPFTSIWPYVSFYIISWLCLVLFLGLTGLLFTKTRFRWIDILGTTLLSRAPLLLVALAAFAIPYIDKEQLSDITQIHFTAGFFIASFFSLICIIWTVALYYNSYRVCINIYGSKAVWTFILALILAEITSLVFIHSIHFK</sequence>
<dbReference type="AlphaFoldDB" id="A0A5B8VRQ9"/>
<dbReference type="RefSeq" id="WP_146784427.1">
    <property type="nucleotide sequence ID" value="NZ_CP042434.1"/>
</dbReference>
<keyword evidence="1" id="KW-0812">Transmembrane</keyword>
<accession>A0A5B8VRQ9</accession>
<dbReference type="OrthoDB" id="998157at2"/>
<evidence type="ECO:0000313" key="3">
    <source>
        <dbReference type="Proteomes" id="UP000321291"/>
    </source>
</evidence>
<keyword evidence="3" id="KW-1185">Reference proteome</keyword>
<feature type="transmembrane region" description="Helical" evidence="1">
    <location>
        <begin position="84"/>
        <end position="108"/>
    </location>
</feature>
<dbReference type="Proteomes" id="UP000321291">
    <property type="component" value="Chromosome"/>
</dbReference>
<proteinExistence type="predicted"/>
<feature type="transmembrane region" description="Helical" evidence="1">
    <location>
        <begin position="12"/>
        <end position="32"/>
    </location>
</feature>
<evidence type="ECO:0000313" key="2">
    <source>
        <dbReference type="EMBL" id="QEC72968.1"/>
    </source>
</evidence>
<dbReference type="EMBL" id="CP042434">
    <property type="protein sequence ID" value="QEC72968.1"/>
    <property type="molecule type" value="Genomic_DNA"/>
</dbReference>
<keyword evidence="1" id="KW-1133">Transmembrane helix</keyword>
<keyword evidence="1" id="KW-0472">Membrane</keyword>
<evidence type="ECO:0000256" key="1">
    <source>
        <dbReference type="SAM" id="Phobius"/>
    </source>
</evidence>
<gene>
    <name evidence="2" type="ORF">FSB73_16060</name>
</gene>
<feature type="transmembrane region" description="Helical" evidence="1">
    <location>
        <begin position="128"/>
        <end position="149"/>
    </location>
</feature>
<feature type="transmembrane region" description="Helical" evidence="1">
    <location>
        <begin position="161"/>
        <end position="183"/>
    </location>
</feature>
<dbReference type="KEGG" id="agi:FSB73_16060"/>